<feature type="region of interest" description="Disordered" evidence="1">
    <location>
        <begin position="74"/>
        <end position="100"/>
    </location>
</feature>
<evidence type="ECO:0000313" key="2">
    <source>
        <dbReference type="EMBL" id="KAK2025508.1"/>
    </source>
</evidence>
<organism evidence="2 3">
    <name type="scientific">Colletotrichum zoysiae</name>
    <dbReference type="NCBI Taxonomy" id="1216348"/>
    <lineage>
        <taxon>Eukaryota</taxon>
        <taxon>Fungi</taxon>
        <taxon>Dikarya</taxon>
        <taxon>Ascomycota</taxon>
        <taxon>Pezizomycotina</taxon>
        <taxon>Sordariomycetes</taxon>
        <taxon>Hypocreomycetidae</taxon>
        <taxon>Glomerellales</taxon>
        <taxon>Glomerellaceae</taxon>
        <taxon>Colletotrichum</taxon>
        <taxon>Colletotrichum graminicola species complex</taxon>
    </lineage>
</organism>
<name>A0AAD9HAX5_9PEZI</name>
<gene>
    <name evidence="2" type="ORF">LX32DRAFT_54779</name>
</gene>
<protein>
    <submittedName>
        <fullName evidence="2">Uncharacterized protein</fullName>
    </submittedName>
</protein>
<comment type="caution">
    <text evidence="2">The sequence shown here is derived from an EMBL/GenBank/DDBJ whole genome shotgun (WGS) entry which is preliminary data.</text>
</comment>
<dbReference type="EMBL" id="MU842936">
    <property type="protein sequence ID" value="KAK2025508.1"/>
    <property type="molecule type" value="Genomic_DNA"/>
</dbReference>
<reference evidence="2" key="1">
    <citation type="submission" date="2021-06" db="EMBL/GenBank/DDBJ databases">
        <title>Comparative genomics, transcriptomics and evolutionary studies reveal genomic signatures of adaptation to plant cell wall in hemibiotrophic fungi.</title>
        <authorList>
            <consortium name="DOE Joint Genome Institute"/>
            <person name="Baroncelli R."/>
            <person name="Diaz J.F."/>
            <person name="Benocci T."/>
            <person name="Peng M."/>
            <person name="Battaglia E."/>
            <person name="Haridas S."/>
            <person name="Andreopoulos W."/>
            <person name="Labutti K."/>
            <person name="Pangilinan J."/>
            <person name="Floch G.L."/>
            <person name="Makela M.R."/>
            <person name="Henrissat B."/>
            <person name="Grigoriev I.V."/>
            <person name="Crouch J.A."/>
            <person name="De Vries R.P."/>
            <person name="Sukno S.A."/>
            <person name="Thon M.R."/>
        </authorList>
    </citation>
    <scope>NUCLEOTIDE SEQUENCE</scope>
    <source>
        <strain evidence="2">MAFF235873</strain>
    </source>
</reference>
<sequence>MQKILFLPFLPASNAWSTHTTHTLTHSLTHTPHTGTPISLTRTQFAHIINFSRQTWTGTPHRTAPDIATRLDHSQPAVPASPHTCSLHTDRSDTPTRRAAPRRAFVSLLTLRLLLHAHRHSHSHTTPASEVLSLPPSLSHPSIHPSTDTQTVVLCLSIGSLRSAPYCPVPPISYSAHLAPATCPPTHSLTPVRPVSFSHRGTLVGPDLPCLIKLGVRRP</sequence>
<evidence type="ECO:0000313" key="3">
    <source>
        <dbReference type="Proteomes" id="UP001232148"/>
    </source>
</evidence>
<keyword evidence="3" id="KW-1185">Reference proteome</keyword>
<accession>A0AAD9HAX5</accession>
<proteinExistence type="predicted"/>
<evidence type="ECO:0000256" key="1">
    <source>
        <dbReference type="SAM" id="MobiDB-lite"/>
    </source>
</evidence>
<dbReference type="AlphaFoldDB" id="A0AAD9HAX5"/>
<dbReference type="Proteomes" id="UP001232148">
    <property type="component" value="Unassembled WGS sequence"/>
</dbReference>